<dbReference type="PROSITE" id="PS50222">
    <property type="entry name" value="EF_HAND_2"/>
    <property type="match status" value="1"/>
</dbReference>
<dbReference type="PANTHER" id="PTHR20875:SF0">
    <property type="entry name" value="GH12158P"/>
    <property type="match status" value="1"/>
</dbReference>
<dbReference type="EMBL" id="HACM01001871">
    <property type="protein sequence ID" value="CRZ02313.1"/>
    <property type="molecule type" value="Transcribed_RNA"/>
</dbReference>
<feature type="domain" description="EF-hand" evidence="1">
    <location>
        <begin position="143"/>
        <end position="178"/>
    </location>
</feature>
<dbReference type="AlphaFoldDB" id="A0A0H5QK04"/>
<name>A0A0H5QK04_9EUKA</name>
<proteinExistence type="predicted"/>
<dbReference type="InterPro" id="IPR052603">
    <property type="entry name" value="EFCB6"/>
</dbReference>
<dbReference type="SUPFAM" id="SSF47473">
    <property type="entry name" value="EF-hand"/>
    <property type="match status" value="1"/>
</dbReference>
<dbReference type="PANTHER" id="PTHR20875">
    <property type="entry name" value="EF-HAND CALCIUM-BINDING DOMAIN-CONTAINING PROTEIN 6-RELATED"/>
    <property type="match status" value="1"/>
</dbReference>
<evidence type="ECO:0000259" key="1">
    <source>
        <dbReference type="PROSITE" id="PS50222"/>
    </source>
</evidence>
<protein>
    <recommendedName>
        <fullName evidence="1">EF-hand domain-containing protein</fullName>
    </recommendedName>
</protein>
<dbReference type="GO" id="GO:0005509">
    <property type="term" value="F:calcium ion binding"/>
    <property type="evidence" value="ECO:0007669"/>
    <property type="project" value="InterPro"/>
</dbReference>
<reference evidence="2" key="1">
    <citation type="submission" date="2015-04" db="EMBL/GenBank/DDBJ databases">
        <title>The genome sequence of the plant pathogenic Rhizarian Plasmodiophora brassicae reveals insights in its biotrophic life cycle and the origin of chitin synthesis.</title>
        <authorList>
            <person name="Schwelm A."/>
            <person name="Fogelqvist J."/>
            <person name="Knaust A."/>
            <person name="Julke S."/>
            <person name="Lilja T."/>
            <person name="Dhandapani V."/>
            <person name="Bonilla-Rosso G."/>
            <person name="Karlsson M."/>
            <person name="Shevchenko A."/>
            <person name="Choi S.R."/>
            <person name="Kim H.G."/>
            <person name="Park J.Y."/>
            <person name="Lim Y.P."/>
            <person name="Ludwig-Muller J."/>
            <person name="Dixelius C."/>
        </authorList>
    </citation>
    <scope>NUCLEOTIDE SEQUENCE</scope>
    <source>
        <tissue evidence="2">Potato root galls</tissue>
    </source>
</reference>
<evidence type="ECO:0000313" key="2">
    <source>
        <dbReference type="EMBL" id="CRZ02313.1"/>
    </source>
</evidence>
<accession>A0A0H5QK04</accession>
<organism evidence="2">
    <name type="scientific">Spongospora subterranea</name>
    <dbReference type="NCBI Taxonomy" id="70186"/>
    <lineage>
        <taxon>Eukaryota</taxon>
        <taxon>Sar</taxon>
        <taxon>Rhizaria</taxon>
        <taxon>Endomyxa</taxon>
        <taxon>Phytomyxea</taxon>
        <taxon>Plasmodiophorida</taxon>
        <taxon>Plasmodiophoridae</taxon>
        <taxon>Spongospora</taxon>
    </lineage>
</organism>
<dbReference type="Gene3D" id="1.10.238.10">
    <property type="entry name" value="EF-hand"/>
    <property type="match status" value="2"/>
</dbReference>
<sequence length="223" mass="25346">MNSVTAMPSPPAVDHAPFSRGLSPYAILSSIHTHLYSHYRTCREWFLAIDIRRLGYVRHEQIVDALENIGVHPEISRSDQLRRLLEQFPSAAPGRFDYDEFCRFISQYLRKMAPEPSIGPHPTITNDQQESAALSTIRFELLGRARNYREAFLLVDDGRHGSLSFDEFRQRLVNVGVSPSAVNSPAFERALARLPTDTPGYLQYNDFLMLLHGYQSRIPTPGS</sequence>
<dbReference type="InterPro" id="IPR002048">
    <property type="entry name" value="EF_hand_dom"/>
</dbReference>
<dbReference type="InterPro" id="IPR011992">
    <property type="entry name" value="EF-hand-dom_pair"/>
</dbReference>